<evidence type="ECO:0008006" key="3">
    <source>
        <dbReference type="Google" id="ProtNLM"/>
    </source>
</evidence>
<keyword evidence="2" id="KW-1185">Reference proteome</keyword>
<dbReference type="Proteomes" id="UP000318081">
    <property type="component" value="Chromosome"/>
</dbReference>
<dbReference type="InterPro" id="IPR025368">
    <property type="entry name" value="DUF4272"/>
</dbReference>
<name>A0ABX5XMT0_9BACT</name>
<protein>
    <recommendedName>
        <fullName evidence="3">DUF4272 domain-containing protein</fullName>
    </recommendedName>
</protein>
<evidence type="ECO:0000313" key="2">
    <source>
        <dbReference type="Proteomes" id="UP000318081"/>
    </source>
</evidence>
<dbReference type="EMBL" id="CP036432">
    <property type="protein sequence ID" value="QDV83288.1"/>
    <property type="molecule type" value="Genomic_DNA"/>
</dbReference>
<dbReference type="Pfam" id="PF14094">
    <property type="entry name" value="DUF4272"/>
    <property type="match status" value="1"/>
</dbReference>
<evidence type="ECO:0000313" key="1">
    <source>
        <dbReference type="EMBL" id="QDV83288.1"/>
    </source>
</evidence>
<proteinExistence type="predicted"/>
<dbReference type="RefSeq" id="WP_419581208.1">
    <property type="nucleotide sequence ID" value="NZ_CP036432.1"/>
</dbReference>
<sequence length="343" mass="38342">MPIEIFAYCTHRDPPEPEFPHEPVFVRNESTPGFVEHLMKLVQDLFESGQGQISQTLYAVCRHLQRTNMLVAFKVDGEHVEAIAPWAWQSNAILFLPDRTIRDPNGAVLHDPTAEQPDPNAQLPFLPDARQRKAQSEIELRNRLIDTPEALPPVISEWEVTLRSADEVVWRMLALFVVAVRAESLSSGKPIPIAALREKSPLAFQALSPWETAFLENASPSESDVSAAGWRYEALATLQWALGMSPTLPFPDAICDVPEVARQMIAMPARQMIESATLRPTGEILDALDLNFRLLWAARDAATRQTEPPAGIEGGVIAERQHALNWLTFFENAEWDEVDIPSS</sequence>
<accession>A0ABX5XMT0</accession>
<gene>
    <name evidence="1" type="ORF">TBK1r_22240</name>
</gene>
<organism evidence="1 2">
    <name type="scientific">Stieleria magnilauensis</name>
    <dbReference type="NCBI Taxonomy" id="2527963"/>
    <lineage>
        <taxon>Bacteria</taxon>
        <taxon>Pseudomonadati</taxon>
        <taxon>Planctomycetota</taxon>
        <taxon>Planctomycetia</taxon>
        <taxon>Pirellulales</taxon>
        <taxon>Pirellulaceae</taxon>
        <taxon>Stieleria</taxon>
    </lineage>
</organism>
<reference evidence="1 2" key="1">
    <citation type="submission" date="2019-02" db="EMBL/GenBank/DDBJ databases">
        <title>Deep-cultivation of Planctomycetes and their phenomic and genomic characterization uncovers novel biology.</title>
        <authorList>
            <person name="Wiegand S."/>
            <person name="Jogler M."/>
            <person name="Boedeker C."/>
            <person name="Pinto D."/>
            <person name="Vollmers J."/>
            <person name="Rivas-Marin E."/>
            <person name="Kohn T."/>
            <person name="Peeters S.H."/>
            <person name="Heuer A."/>
            <person name="Rast P."/>
            <person name="Oberbeckmann S."/>
            <person name="Bunk B."/>
            <person name="Jeske O."/>
            <person name="Meyerdierks A."/>
            <person name="Storesund J.E."/>
            <person name="Kallscheuer N."/>
            <person name="Luecker S."/>
            <person name="Lage O.M."/>
            <person name="Pohl T."/>
            <person name="Merkel B.J."/>
            <person name="Hornburger P."/>
            <person name="Mueller R.-W."/>
            <person name="Bruemmer F."/>
            <person name="Labrenz M."/>
            <person name="Spormann A.M."/>
            <person name="Op den Camp H."/>
            <person name="Overmann J."/>
            <person name="Amann R."/>
            <person name="Jetten M.S.M."/>
            <person name="Mascher T."/>
            <person name="Medema M.H."/>
            <person name="Devos D.P."/>
            <person name="Kaster A.-K."/>
            <person name="Ovreas L."/>
            <person name="Rohde M."/>
            <person name="Galperin M.Y."/>
            <person name="Jogler C."/>
        </authorList>
    </citation>
    <scope>NUCLEOTIDE SEQUENCE [LARGE SCALE GENOMIC DNA]</scope>
    <source>
        <strain evidence="1 2">TBK1r</strain>
    </source>
</reference>